<evidence type="ECO:0000313" key="1">
    <source>
        <dbReference type="EMBL" id="AUX95468.1"/>
    </source>
</evidence>
<name>A0A1X1ED80_9GAMM</name>
<dbReference type="GO" id="GO:0006355">
    <property type="term" value="P:regulation of DNA-templated transcription"/>
    <property type="evidence" value="ECO:0007669"/>
    <property type="project" value="InterPro"/>
</dbReference>
<sequence length="68" mass="7828">MCEKYFGMKPATAEKKAWLNQLPVPTFRAGESQKAPRMIHIADLAEYIDKQRKESKEQFELLKMAAGK</sequence>
<gene>
    <name evidence="1" type="ORF">C2E15_12405</name>
</gene>
<dbReference type="OrthoDB" id="982642at2"/>
<dbReference type="KEGG" id="pgz:C2E15_12405"/>
<accession>A0A1X1ED80</accession>
<protein>
    <submittedName>
        <fullName evidence="1">Pyocin activator protein PrtN</fullName>
    </submittedName>
</protein>
<dbReference type="EMBL" id="CP026377">
    <property type="protein sequence ID" value="AUX95468.1"/>
    <property type="molecule type" value="Genomic_DNA"/>
</dbReference>
<dbReference type="AlphaFoldDB" id="A0A1X1ED80"/>
<dbReference type="Pfam" id="PF11112">
    <property type="entry name" value="PyocinActivator"/>
    <property type="match status" value="1"/>
</dbReference>
<proteinExistence type="predicted"/>
<dbReference type="Proteomes" id="UP000238365">
    <property type="component" value="Chromosome"/>
</dbReference>
<dbReference type="InterPro" id="IPR020518">
    <property type="entry name" value="Tscrpt_reg_PrtN"/>
</dbReference>
<reference evidence="1 2" key="1">
    <citation type="submission" date="2018-01" db="EMBL/GenBank/DDBJ databases">
        <title>Complete and assembled Genome of Pantoea gaviniae DSM22758T.</title>
        <authorList>
            <person name="Stevens M.J.A."/>
            <person name="Zurfluh K."/>
            <person name="Stephan R."/>
        </authorList>
    </citation>
    <scope>NUCLEOTIDE SEQUENCE [LARGE SCALE GENOMIC DNA]</scope>
    <source>
        <strain evidence="1 2">DSM 22758</strain>
    </source>
</reference>
<keyword evidence="2" id="KW-1185">Reference proteome</keyword>
<evidence type="ECO:0000313" key="2">
    <source>
        <dbReference type="Proteomes" id="UP000238365"/>
    </source>
</evidence>
<organism evidence="1 2">
    <name type="scientific">Mixta gaviniae</name>
    <dbReference type="NCBI Taxonomy" id="665914"/>
    <lineage>
        <taxon>Bacteria</taxon>
        <taxon>Pseudomonadati</taxon>
        <taxon>Pseudomonadota</taxon>
        <taxon>Gammaproteobacteria</taxon>
        <taxon>Enterobacterales</taxon>
        <taxon>Erwiniaceae</taxon>
        <taxon>Mixta</taxon>
    </lineage>
</organism>